<dbReference type="Proteomes" id="UP001168098">
    <property type="component" value="Unassembled WGS sequence"/>
</dbReference>
<reference evidence="1 2" key="1">
    <citation type="journal article" date="2023" name="BMC Biotechnol.">
        <title>Vitis rotundifolia cv Carlos genome sequencing.</title>
        <authorList>
            <person name="Huff M."/>
            <person name="Hulse-Kemp A."/>
            <person name="Scheffler B."/>
            <person name="Youngblood R."/>
            <person name="Simpson S."/>
            <person name="Babiker E."/>
            <person name="Staton M."/>
        </authorList>
    </citation>
    <scope>NUCLEOTIDE SEQUENCE [LARGE SCALE GENOMIC DNA]</scope>
    <source>
        <tissue evidence="1">Leaf</tissue>
    </source>
</reference>
<keyword evidence="2" id="KW-1185">Reference proteome</keyword>
<gene>
    <name evidence="1" type="ORF">PVL29_003389</name>
</gene>
<proteinExistence type="predicted"/>
<dbReference type="PANTHER" id="PTHR34222:SF99">
    <property type="entry name" value="PROTEIN, PUTATIVE-RELATED"/>
    <property type="match status" value="1"/>
</dbReference>
<dbReference type="EMBL" id="JARBHA010000003">
    <property type="protein sequence ID" value="KAJ9705328.1"/>
    <property type="molecule type" value="Genomic_DNA"/>
</dbReference>
<evidence type="ECO:0000313" key="2">
    <source>
        <dbReference type="Proteomes" id="UP001168098"/>
    </source>
</evidence>
<dbReference type="AlphaFoldDB" id="A0AA39AFA4"/>
<dbReference type="PANTHER" id="PTHR34222">
    <property type="entry name" value="GAG_PRE-INTEGRS DOMAIN-CONTAINING PROTEIN"/>
    <property type="match status" value="1"/>
</dbReference>
<protein>
    <submittedName>
        <fullName evidence="1">Uncharacterized protein</fullName>
    </submittedName>
</protein>
<evidence type="ECO:0000313" key="1">
    <source>
        <dbReference type="EMBL" id="KAJ9705328.1"/>
    </source>
</evidence>
<organism evidence="1 2">
    <name type="scientific">Vitis rotundifolia</name>
    <name type="common">Muscadine grape</name>
    <dbReference type="NCBI Taxonomy" id="103349"/>
    <lineage>
        <taxon>Eukaryota</taxon>
        <taxon>Viridiplantae</taxon>
        <taxon>Streptophyta</taxon>
        <taxon>Embryophyta</taxon>
        <taxon>Tracheophyta</taxon>
        <taxon>Spermatophyta</taxon>
        <taxon>Magnoliopsida</taxon>
        <taxon>eudicotyledons</taxon>
        <taxon>Gunneridae</taxon>
        <taxon>Pentapetalae</taxon>
        <taxon>rosids</taxon>
        <taxon>Vitales</taxon>
        <taxon>Vitaceae</taxon>
        <taxon>Viteae</taxon>
        <taxon>Vitis</taxon>
    </lineage>
</organism>
<accession>A0AA39AFA4</accession>
<name>A0AA39AFA4_VITRO</name>
<comment type="caution">
    <text evidence="1">The sequence shown here is derived from an EMBL/GenBank/DDBJ whole genome shotgun (WGS) entry which is preliminary data.</text>
</comment>
<sequence length="94" mass="10406">MEPLPPLTKVFALVIQEERQRNINYGSLSLMDPLILGNSNSASSNVHTGSVPSKGKRDHPQCVHYGLQGHTIDKCYKLHGYPLGYEPRSKNSMG</sequence>